<dbReference type="GO" id="GO:0009103">
    <property type="term" value="P:lipopolysaccharide biosynthetic process"/>
    <property type="evidence" value="ECO:0007669"/>
    <property type="project" value="TreeGrafter"/>
</dbReference>
<dbReference type="PANTHER" id="PTHR22926">
    <property type="entry name" value="PHOSPHO-N-ACETYLMURAMOYL-PENTAPEPTIDE-TRANSFERASE"/>
    <property type="match status" value="1"/>
</dbReference>
<feature type="transmembrane region" description="Helical" evidence="7">
    <location>
        <begin position="314"/>
        <end position="333"/>
    </location>
</feature>
<organism evidence="8">
    <name type="scientific">gut metagenome</name>
    <dbReference type="NCBI Taxonomy" id="749906"/>
    <lineage>
        <taxon>unclassified sequences</taxon>
        <taxon>metagenomes</taxon>
        <taxon>organismal metagenomes</taxon>
    </lineage>
</organism>
<sequence>MEHLLIISLGFLLAFTYARIIIPRILIISLRKRLFDAPDSRKVHHKPVSRLGGVSFYPVVLFVITFIIGFCDRTGFIPLTDASKYWVQILLMAAGLTLLFIVGIADDLVGVRYRQKFLVQILAAAMLPLAGLYINDFYGLLGIHEITPYLGVPLTMFLIVFVTNAINLIDGIDGLASGLSIVALLVFGILAVLGQRWMSALLAFVTIGVLLPFFYYNVFGNADRGRKIFMGDTGSLTLGYLLSFLAIQYCMRGEIYDHHYEGSLLISFSVLMIPCLDVVRVVIGRVRRGRDPFMPDKTHIHHKFLALGFSPRRALIFILFLSFLFSFSNVILFEYIDGNWILLGDVCVWTIMNLYISRLIRQREQLGQSTKS</sequence>
<dbReference type="InterPro" id="IPR018480">
    <property type="entry name" value="PNAcMuramoyl-5peptid_Trfase_CS"/>
</dbReference>
<keyword evidence="6 7" id="KW-0472">Membrane</keyword>
<evidence type="ECO:0000256" key="1">
    <source>
        <dbReference type="ARBA" id="ARBA00004651"/>
    </source>
</evidence>
<dbReference type="AlphaFoldDB" id="J9DDI5"/>
<proteinExistence type="predicted"/>
<keyword evidence="8" id="KW-0328">Glycosyltransferase</keyword>
<feature type="transmembrane region" description="Helical" evidence="7">
    <location>
        <begin position="85"/>
        <end position="105"/>
    </location>
</feature>
<evidence type="ECO:0000313" key="8">
    <source>
        <dbReference type="EMBL" id="EJX11031.1"/>
    </source>
</evidence>
<feature type="transmembrane region" description="Helical" evidence="7">
    <location>
        <begin position="117"/>
        <end position="134"/>
    </location>
</feature>
<feature type="transmembrane region" description="Helical" evidence="7">
    <location>
        <begin position="48"/>
        <end position="70"/>
    </location>
</feature>
<comment type="caution">
    <text evidence="8">The sequence shown here is derived from an EMBL/GenBank/DDBJ whole genome shotgun (WGS) entry which is preliminary data.</text>
</comment>
<dbReference type="PROSITE" id="PS01348">
    <property type="entry name" value="MRAY_2"/>
    <property type="match status" value="1"/>
</dbReference>
<dbReference type="GO" id="GO:0005886">
    <property type="term" value="C:plasma membrane"/>
    <property type="evidence" value="ECO:0007669"/>
    <property type="project" value="UniProtKB-SubCell"/>
</dbReference>
<reference evidence="8" key="1">
    <citation type="journal article" date="2012" name="PLoS ONE">
        <title>Gene sets for utilization of primary and secondary nutrition supplies in the distal gut of endangered iberian lynx.</title>
        <authorList>
            <person name="Alcaide M."/>
            <person name="Messina E."/>
            <person name="Richter M."/>
            <person name="Bargiela R."/>
            <person name="Peplies J."/>
            <person name="Huws S.A."/>
            <person name="Newbold C.J."/>
            <person name="Golyshin P.N."/>
            <person name="Simon M.A."/>
            <person name="Lopez G."/>
            <person name="Yakimov M.M."/>
            <person name="Ferrer M."/>
        </authorList>
    </citation>
    <scope>NUCLEOTIDE SEQUENCE</scope>
</reference>
<feature type="transmembrane region" description="Helical" evidence="7">
    <location>
        <begin position="146"/>
        <end position="168"/>
    </location>
</feature>
<evidence type="ECO:0000256" key="5">
    <source>
        <dbReference type="ARBA" id="ARBA00022989"/>
    </source>
</evidence>
<evidence type="ECO:0000256" key="2">
    <source>
        <dbReference type="ARBA" id="ARBA00022475"/>
    </source>
</evidence>
<evidence type="ECO:0000256" key="6">
    <source>
        <dbReference type="ARBA" id="ARBA00023136"/>
    </source>
</evidence>
<feature type="transmembrane region" description="Helical" evidence="7">
    <location>
        <begin position="228"/>
        <end position="249"/>
    </location>
</feature>
<dbReference type="GO" id="GO:0044038">
    <property type="term" value="P:cell wall macromolecule biosynthetic process"/>
    <property type="evidence" value="ECO:0007669"/>
    <property type="project" value="TreeGrafter"/>
</dbReference>
<evidence type="ECO:0000256" key="7">
    <source>
        <dbReference type="SAM" id="Phobius"/>
    </source>
</evidence>
<dbReference type="GO" id="GO:0016780">
    <property type="term" value="F:phosphotransferase activity, for other substituted phosphate groups"/>
    <property type="evidence" value="ECO:0007669"/>
    <property type="project" value="InterPro"/>
</dbReference>
<gene>
    <name evidence="8" type="ORF">EVA_00305</name>
</gene>
<name>J9DDI5_9ZZZZ</name>
<feature type="transmembrane region" description="Helical" evidence="7">
    <location>
        <begin position="264"/>
        <end position="283"/>
    </location>
</feature>
<dbReference type="GO" id="GO:0071555">
    <property type="term" value="P:cell wall organization"/>
    <property type="evidence" value="ECO:0007669"/>
    <property type="project" value="TreeGrafter"/>
</dbReference>
<keyword evidence="5 7" id="KW-1133">Transmembrane helix</keyword>
<feature type="transmembrane region" description="Helical" evidence="7">
    <location>
        <begin position="175"/>
        <end position="193"/>
    </location>
</feature>
<keyword evidence="2" id="KW-1003">Cell membrane</keyword>
<dbReference type="GO" id="GO:0016757">
    <property type="term" value="F:glycosyltransferase activity"/>
    <property type="evidence" value="ECO:0007669"/>
    <property type="project" value="UniProtKB-KW"/>
</dbReference>
<evidence type="ECO:0000256" key="4">
    <source>
        <dbReference type="ARBA" id="ARBA00022692"/>
    </source>
</evidence>
<feature type="transmembrane region" description="Helical" evidence="7">
    <location>
        <begin position="339"/>
        <end position="356"/>
    </location>
</feature>
<comment type="subcellular location">
    <subcellularLocation>
        <location evidence="1">Cell membrane</location>
        <topology evidence="1">Multi-pass membrane protein</topology>
    </subcellularLocation>
</comment>
<dbReference type="Pfam" id="PF00953">
    <property type="entry name" value="Glycos_transf_4"/>
    <property type="match status" value="1"/>
</dbReference>
<evidence type="ECO:0000256" key="3">
    <source>
        <dbReference type="ARBA" id="ARBA00022679"/>
    </source>
</evidence>
<accession>J9DDI5</accession>
<feature type="transmembrane region" description="Helical" evidence="7">
    <location>
        <begin position="6"/>
        <end position="27"/>
    </location>
</feature>
<keyword evidence="3 8" id="KW-0808">Transferase</keyword>
<dbReference type="InterPro" id="IPR000715">
    <property type="entry name" value="Glycosyl_transferase_4"/>
</dbReference>
<dbReference type="EMBL" id="AMCI01000007">
    <property type="protein sequence ID" value="EJX11031.1"/>
    <property type="molecule type" value="Genomic_DNA"/>
</dbReference>
<keyword evidence="4 7" id="KW-0812">Transmembrane</keyword>
<feature type="transmembrane region" description="Helical" evidence="7">
    <location>
        <begin position="199"/>
        <end position="216"/>
    </location>
</feature>
<dbReference type="PANTHER" id="PTHR22926:SF3">
    <property type="entry name" value="UNDECAPRENYL-PHOSPHATE ALPHA-N-ACETYLGLUCOSAMINYL 1-PHOSPHATE TRANSFERASE"/>
    <property type="match status" value="1"/>
</dbReference>
<dbReference type="CDD" id="cd06853">
    <property type="entry name" value="GT_WecA_like"/>
    <property type="match status" value="1"/>
</dbReference>
<protein>
    <submittedName>
        <fullName evidence="8">Undecaprenyl-phosphate alpha-N-acetylglucosaminyltransferase</fullName>
    </submittedName>
</protein>